<keyword evidence="16" id="KW-1185">Reference proteome</keyword>
<evidence type="ECO:0000256" key="13">
    <source>
        <dbReference type="SAM" id="Phobius"/>
    </source>
</evidence>
<evidence type="ECO:0000256" key="2">
    <source>
        <dbReference type="ARBA" id="ARBA00004651"/>
    </source>
</evidence>
<comment type="caution">
    <text evidence="15">The sequence shown here is derived from an EMBL/GenBank/DDBJ whole genome shotgun (WGS) entry which is preliminary data.</text>
</comment>
<evidence type="ECO:0000256" key="11">
    <source>
        <dbReference type="ARBA" id="ARBA00023136"/>
    </source>
</evidence>
<dbReference type="GO" id="GO:0009055">
    <property type="term" value="F:electron transfer activity"/>
    <property type="evidence" value="ECO:0007669"/>
    <property type="project" value="InterPro"/>
</dbReference>
<dbReference type="SUPFAM" id="SSF81342">
    <property type="entry name" value="Transmembrane di-heme cytochromes"/>
    <property type="match status" value="1"/>
</dbReference>
<dbReference type="PANTHER" id="PTHR30529:SF1">
    <property type="entry name" value="CYTOCHROME B561 HOMOLOG 2"/>
    <property type="match status" value="1"/>
</dbReference>
<evidence type="ECO:0000256" key="12">
    <source>
        <dbReference type="ARBA" id="ARBA00037975"/>
    </source>
</evidence>
<comment type="similarity">
    <text evidence="12">Belongs to the cytochrome b561 family.</text>
</comment>
<keyword evidence="6 13" id="KW-0812">Transmembrane</keyword>
<keyword evidence="8" id="KW-0249">Electron transport</keyword>
<keyword evidence="7" id="KW-0479">Metal-binding</keyword>
<dbReference type="GO" id="GO:0022904">
    <property type="term" value="P:respiratory electron transport chain"/>
    <property type="evidence" value="ECO:0007669"/>
    <property type="project" value="InterPro"/>
</dbReference>
<evidence type="ECO:0000256" key="9">
    <source>
        <dbReference type="ARBA" id="ARBA00022989"/>
    </source>
</evidence>
<proteinExistence type="inferred from homology"/>
<keyword evidence="10" id="KW-0408">Iron</keyword>
<keyword evidence="5" id="KW-0349">Heme</keyword>
<name>A0A838XHW4_9HYPH</name>
<reference evidence="15 16" key="2">
    <citation type="submission" date="2020-08" db="EMBL/GenBank/DDBJ databases">
        <title>Stappia taiwanensis sp. nov., isolated from a coastal thermal spring.</title>
        <authorList>
            <person name="Kampfer P."/>
        </authorList>
    </citation>
    <scope>NUCLEOTIDE SEQUENCE [LARGE SCALE GENOMIC DNA]</scope>
    <source>
        <strain evidence="15 16">DSM 23284</strain>
    </source>
</reference>
<evidence type="ECO:0000256" key="10">
    <source>
        <dbReference type="ARBA" id="ARBA00023004"/>
    </source>
</evidence>
<dbReference type="PANTHER" id="PTHR30529">
    <property type="entry name" value="CYTOCHROME B561"/>
    <property type="match status" value="1"/>
</dbReference>
<organism evidence="15 16">
    <name type="scientific">Stappia taiwanensis</name>
    <dbReference type="NCBI Taxonomy" id="992267"/>
    <lineage>
        <taxon>Bacteria</taxon>
        <taxon>Pseudomonadati</taxon>
        <taxon>Pseudomonadota</taxon>
        <taxon>Alphaproteobacteria</taxon>
        <taxon>Hyphomicrobiales</taxon>
        <taxon>Stappiaceae</taxon>
        <taxon>Stappia</taxon>
    </lineage>
</organism>
<dbReference type="InterPro" id="IPR011577">
    <property type="entry name" value="Cyt_b561_bac/Ni-Hgenase"/>
</dbReference>
<dbReference type="EMBL" id="JACEON010000001">
    <property type="protein sequence ID" value="MBA4610175.1"/>
    <property type="molecule type" value="Genomic_DNA"/>
</dbReference>
<feature type="transmembrane region" description="Helical" evidence="13">
    <location>
        <begin position="54"/>
        <end position="72"/>
    </location>
</feature>
<gene>
    <name evidence="15" type="ORF">H1W37_00815</name>
</gene>
<dbReference type="GO" id="GO:0020037">
    <property type="term" value="F:heme binding"/>
    <property type="evidence" value="ECO:0007669"/>
    <property type="project" value="TreeGrafter"/>
</dbReference>
<keyword evidence="11 13" id="KW-0472">Membrane</keyword>
<keyword evidence="3" id="KW-0813">Transport</keyword>
<evidence type="ECO:0000256" key="7">
    <source>
        <dbReference type="ARBA" id="ARBA00022723"/>
    </source>
</evidence>
<evidence type="ECO:0000313" key="16">
    <source>
        <dbReference type="Proteomes" id="UP000559404"/>
    </source>
</evidence>
<dbReference type="AlphaFoldDB" id="A0A838XHW4"/>
<evidence type="ECO:0000313" key="15">
    <source>
        <dbReference type="EMBL" id="MBA4610175.1"/>
    </source>
</evidence>
<reference evidence="15 16" key="1">
    <citation type="submission" date="2020-07" db="EMBL/GenBank/DDBJ databases">
        <authorList>
            <person name="Li M."/>
        </authorList>
    </citation>
    <scope>NUCLEOTIDE SEQUENCE [LARGE SCALE GENOMIC DNA]</scope>
    <source>
        <strain evidence="15 16">DSM 23284</strain>
    </source>
</reference>
<evidence type="ECO:0000256" key="3">
    <source>
        <dbReference type="ARBA" id="ARBA00022448"/>
    </source>
</evidence>
<dbReference type="Gene3D" id="1.20.950.20">
    <property type="entry name" value="Transmembrane di-heme cytochromes, Chain C"/>
    <property type="match status" value="1"/>
</dbReference>
<evidence type="ECO:0000256" key="5">
    <source>
        <dbReference type="ARBA" id="ARBA00022617"/>
    </source>
</evidence>
<evidence type="ECO:0000256" key="1">
    <source>
        <dbReference type="ARBA" id="ARBA00001970"/>
    </source>
</evidence>
<feature type="transmembrane region" description="Helical" evidence="13">
    <location>
        <begin position="154"/>
        <end position="171"/>
    </location>
</feature>
<keyword evidence="9 13" id="KW-1133">Transmembrane helix</keyword>
<feature type="transmembrane region" description="Helical" evidence="13">
    <location>
        <begin position="12"/>
        <end position="34"/>
    </location>
</feature>
<feature type="transmembrane region" description="Helical" evidence="13">
    <location>
        <begin position="84"/>
        <end position="106"/>
    </location>
</feature>
<feature type="domain" description="Cytochrome b561 bacterial/Ni-hydrogenase" evidence="14">
    <location>
        <begin position="10"/>
        <end position="187"/>
    </location>
</feature>
<evidence type="ECO:0000256" key="8">
    <source>
        <dbReference type="ARBA" id="ARBA00022982"/>
    </source>
</evidence>
<dbReference type="Pfam" id="PF01292">
    <property type="entry name" value="Ni_hydr_CYTB"/>
    <property type="match status" value="1"/>
</dbReference>
<dbReference type="Proteomes" id="UP000559404">
    <property type="component" value="Unassembled WGS sequence"/>
</dbReference>
<evidence type="ECO:0000259" key="14">
    <source>
        <dbReference type="Pfam" id="PF01292"/>
    </source>
</evidence>
<comment type="cofactor">
    <cofactor evidence="1">
        <name>heme b</name>
        <dbReference type="ChEBI" id="CHEBI:60344"/>
    </cofactor>
</comment>
<comment type="subcellular location">
    <subcellularLocation>
        <location evidence="2">Cell membrane</location>
        <topology evidence="2">Multi-pass membrane protein</topology>
    </subcellularLocation>
</comment>
<dbReference type="GO" id="GO:0005886">
    <property type="term" value="C:plasma membrane"/>
    <property type="evidence" value="ECO:0007669"/>
    <property type="project" value="UniProtKB-SubCell"/>
</dbReference>
<evidence type="ECO:0000256" key="4">
    <source>
        <dbReference type="ARBA" id="ARBA00022475"/>
    </source>
</evidence>
<protein>
    <submittedName>
        <fullName evidence="15">Cytochrome b</fullName>
    </submittedName>
</protein>
<evidence type="ECO:0000256" key="6">
    <source>
        <dbReference type="ARBA" id="ARBA00022692"/>
    </source>
</evidence>
<dbReference type="InterPro" id="IPR016174">
    <property type="entry name" value="Di-haem_cyt_TM"/>
</dbReference>
<sequence>MQLRNTQTGYGTVAIAFHWTMAVLVAGLFILGKYMSGLEPTDPQTFALYQWHKSFGFVVLALAGLRLVWKAVNPAPKLPEGTPLLLRLAAALGHAGLYAVLLALPLSGWLMVSSSPWGIPTVLFNTLPVPHLPVPAELGTLAQAEATLKQVHEALGLFLLLLLAVHVAAALKHHFYDRDTVLTRMLSTRPARQDAETAE</sequence>
<keyword evidence="4" id="KW-1003">Cell membrane</keyword>
<dbReference type="GO" id="GO:0046872">
    <property type="term" value="F:metal ion binding"/>
    <property type="evidence" value="ECO:0007669"/>
    <property type="project" value="UniProtKB-KW"/>
</dbReference>
<dbReference type="InterPro" id="IPR052168">
    <property type="entry name" value="Cytochrome_b561_oxidase"/>
</dbReference>
<accession>A0A838XHW4</accession>
<dbReference type="RefSeq" id="WP_181758364.1">
    <property type="nucleotide sequence ID" value="NZ_BMCR01000001.1"/>
</dbReference>